<proteinExistence type="predicted"/>
<dbReference type="RefSeq" id="WP_182857616.1">
    <property type="nucleotide sequence ID" value="NZ_WMLF01000465.1"/>
</dbReference>
<feature type="domain" description="Lantibiotic dehydratase N-terminal" evidence="2">
    <location>
        <begin position="29"/>
        <end position="638"/>
    </location>
</feature>
<keyword evidence="4" id="KW-1185">Reference proteome</keyword>
<feature type="region of interest" description="Disordered" evidence="1">
    <location>
        <begin position="680"/>
        <end position="710"/>
    </location>
</feature>
<name>A0ABR6EMN1_9ACTN</name>
<evidence type="ECO:0000313" key="4">
    <source>
        <dbReference type="Proteomes" id="UP000766698"/>
    </source>
</evidence>
<comment type="caution">
    <text evidence="3">The sequence shown here is derived from an EMBL/GenBank/DDBJ whole genome shotgun (WGS) entry which is preliminary data.</text>
</comment>
<dbReference type="Proteomes" id="UP000766698">
    <property type="component" value="Unassembled WGS sequence"/>
</dbReference>
<gene>
    <name evidence="3" type="ORF">GL263_22725</name>
</gene>
<protein>
    <submittedName>
        <fullName evidence="3">Lantibiotic dehydratase family protein</fullName>
    </submittedName>
</protein>
<sequence>MPRRLFSAQPVAIARIPLRPHQDESTLADGILAEGMFLASRSAEQALGRGEERGRATLRAYDVRSRRRTTPHGVFAGVTTASLTAATTTLRVGSAHRAVTTPSPAWLAAVAGRLLEEEPGLLPALSLTTTNLVARRGGRLEAEHPAADGAELGSVRETAVSRWLLQACADGARAADVLDQLAHRYPTATRADITHAVQNMIDAGLLLCDVLPTDLRDDPVRHLLNRLPTDATAAPGLTRLRALLADADAHSPGAPQRRTLLSAARDEADALHHTARPLVVDTLANAEIVLPPSVGDQAALAASVLWRIGHRKSPLTDYHRRFCATYGRHRLVPLPELLDPTTGLGPPPPHDALGVEEELSPTRTATLATLLSDALRTHATEIALQDRHLDQLAHHSTLPPPRTAEVHIQLLSGPDHDLRIAVCPGTGSQDAGAAPGRWARWLPDLVPPEPEDDGTGPMVAEIVCRARTAASGALTTETRAAPWRIPLGVPTRPGDLLPEELAVTTTGDHLTLWSTRHDRLVTPVLYSRIAPRLLPPAARTLQLLGHAGARPWHPWNWGPLSAFPYTPRVRYRDILLAPARWQIPTELAASAANRRTFATELDTWRSQTRPAPPDTVVAAESDRHLPLDLRDPDQRELLRRSIHRGTRTLLEPLGPPDALGVLHGPDGQRHLLELVIPLTRQRRPAPPPTDPRRAVRTPHTGHHLPGSNWLSIALPGPADLHNATLT</sequence>
<feature type="non-terminal residue" evidence="3">
    <location>
        <position position="726"/>
    </location>
</feature>
<dbReference type="Pfam" id="PF04738">
    <property type="entry name" value="Lant_dehydr_N"/>
    <property type="match status" value="1"/>
</dbReference>
<evidence type="ECO:0000256" key="1">
    <source>
        <dbReference type="SAM" id="MobiDB-lite"/>
    </source>
</evidence>
<organism evidence="3 4">
    <name type="scientific">Streptomyces durbertensis</name>
    <dbReference type="NCBI Taxonomy" id="2448886"/>
    <lineage>
        <taxon>Bacteria</taxon>
        <taxon>Bacillati</taxon>
        <taxon>Actinomycetota</taxon>
        <taxon>Actinomycetes</taxon>
        <taxon>Kitasatosporales</taxon>
        <taxon>Streptomycetaceae</taxon>
        <taxon>Streptomyces</taxon>
    </lineage>
</organism>
<evidence type="ECO:0000313" key="3">
    <source>
        <dbReference type="EMBL" id="MBB1246347.1"/>
    </source>
</evidence>
<dbReference type="EMBL" id="WMLF01000465">
    <property type="protein sequence ID" value="MBB1246347.1"/>
    <property type="molecule type" value="Genomic_DNA"/>
</dbReference>
<accession>A0ABR6EMN1</accession>
<dbReference type="InterPro" id="IPR006827">
    <property type="entry name" value="Lant_deHydtase_N"/>
</dbReference>
<evidence type="ECO:0000259" key="2">
    <source>
        <dbReference type="Pfam" id="PF04738"/>
    </source>
</evidence>
<reference evidence="4" key="1">
    <citation type="journal article" date="2020" name="Syst. Appl. Microbiol.">
        <title>Streptomyces alkaliterrae sp. nov., isolated from an alkaline soil, and emended descriptions of Streptomyces alkaliphilus, Streptomyces calidiresistens and Streptomyces durbertensis.</title>
        <authorList>
            <person name="Swiecimska M."/>
            <person name="Golinska P."/>
            <person name="Nouioui I."/>
            <person name="Wypij M."/>
            <person name="Rai M."/>
            <person name="Sangal V."/>
            <person name="Goodfellow M."/>
        </authorList>
    </citation>
    <scope>NUCLEOTIDE SEQUENCE [LARGE SCALE GENOMIC DNA]</scope>
    <source>
        <strain evidence="4">DSM 104538</strain>
    </source>
</reference>